<comment type="caution">
    <text evidence="1">The sequence shown here is derived from an EMBL/GenBank/DDBJ whole genome shotgun (WGS) entry which is preliminary data.</text>
</comment>
<organism evidence="1 2">
    <name type="scientific">Eumeta variegata</name>
    <name type="common">Bagworm moth</name>
    <name type="synonym">Eumeta japonica</name>
    <dbReference type="NCBI Taxonomy" id="151549"/>
    <lineage>
        <taxon>Eukaryota</taxon>
        <taxon>Metazoa</taxon>
        <taxon>Ecdysozoa</taxon>
        <taxon>Arthropoda</taxon>
        <taxon>Hexapoda</taxon>
        <taxon>Insecta</taxon>
        <taxon>Pterygota</taxon>
        <taxon>Neoptera</taxon>
        <taxon>Endopterygota</taxon>
        <taxon>Lepidoptera</taxon>
        <taxon>Glossata</taxon>
        <taxon>Ditrysia</taxon>
        <taxon>Tineoidea</taxon>
        <taxon>Psychidae</taxon>
        <taxon>Oiketicinae</taxon>
        <taxon>Eumeta</taxon>
    </lineage>
</organism>
<gene>
    <name evidence="1" type="ORF">EVAR_75357_1</name>
</gene>
<proteinExistence type="predicted"/>
<keyword evidence="2" id="KW-1185">Reference proteome</keyword>
<reference evidence="1 2" key="1">
    <citation type="journal article" date="2019" name="Commun. Biol.">
        <title>The bagworm genome reveals a unique fibroin gene that provides high tensile strength.</title>
        <authorList>
            <person name="Kono N."/>
            <person name="Nakamura H."/>
            <person name="Ohtoshi R."/>
            <person name="Tomita M."/>
            <person name="Numata K."/>
            <person name="Arakawa K."/>
        </authorList>
    </citation>
    <scope>NUCLEOTIDE SEQUENCE [LARGE SCALE GENOMIC DNA]</scope>
</reference>
<dbReference type="Proteomes" id="UP000299102">
    <property type="component" value="Unassembled WGS sequence"/>
</dbReference>
<protein>
    <submittedName>
        <fullName evidence="1">Uncharacterized protein</fullName>
    </submittedName>
</protein>
<dbReference type="EMBL" id="BGZK01001155">
    <property type="protein sequence ID" value="GBP72738.1"/>
    <property type="molecule type" value="Genomic_DNA"/>
</dbReference>
<dbReference type="AlphaFoldDB" id="A0A4C1Y9X1"/>
<accession>A0A4C1Y9X1</accession>
<evidence type="ECO:0000313" key="1">
    <source>
        <dbReference type="EMBL" id="GBP72738.1"/>
    </source>
</evidence>
<sequence length="134" mass="14634">MYMAAVPAEVDAEGREAIQFSPRPPQWCWGARAPGACPVDLYGRGFLLWLSLTSRIRQRQMQGGDGRRKKIITELRYRPASSPVGTPTRAPAHVERRRRGPATFQTVISFDVTINVTGAVGARPPAASAGALYI</sequence>
<name>A0A4C1Y9X1_EUMVA</name>
<evidence type="ECO:0000313" key="2">
    <source>
        <dbReference type="Proteomes" id="UP000299102"/>
    </source>
</evidence>